<dbReference type="EMBL" id="RDBE01000010">
    <property type="protein sequence ID" value="RLV47644.1"/>
    <property type="molecule type" value="Genomic_DNA"/>
</dbReference>
<dbReference type="AlphaFoldDB" id="A0A3L8NXI4"/>
<dbReference type="SUPFAM" id="SSF53756">
    <property type="entry name" value="UDP-Glycosyltransferase/glycogen phosphorylase"/>
    <property type="match status" value="1"/>
</dbReference>
<evidence type="ECO:0000259" key="3">
    <source>
        <dbReference type="Pfam" id="PF00534"/>
    </source>
</evidence>
<comment type="caution">
    <text evidence="5">The sequence shown here is derived from an EMBL/GenBank/DDBJ whole genome shotgun (WGS) entry which is preliminary data.</text>
</comment>
<dbReference type="PANTHER" id="PTHR45947:SF3">
    <property type="entry name" value="SULFOQUINOVOSYL TRANSFERASE SQD2"/>
    <property type="match status" value="1"/>
</dbReference>
<gene>
    <name evidence="5" type="ORF">D9V37_15895</name>
</gene>
<dbReference type="Pfam" id="PF13439">
    <property type="entry name" value="Glyco_transf_4"/>
    <property type="match status" value="1"/>
</dbReference>
<evidence type="ECO:0000313" key="6">
    <source>
        <dbReference type="Proteomes" id="UP000281708"/>
    </source>
</evidence>
<protein>
    <submittedName>
        <fullName evidence="5">Glycosyltransferase</fullName>
    </submittedName>
</protein>
<keyword evidence="6" id="KW-1185">Reference proteome</keyword>
<accession>A0A3L8NXI4</accession>
<organism evidence="5 6">
    <name type="scientific">Nocardioides mangrovicus</name>
    <dbReference type="NCBI Taxonomy" id="2478913"/>
    <lineage>
        <taxon>Bacteria</taxon>
        <taxon>Bacillati</taxon>
        <taxon>Actinomycetota</taxon>
        <taxon>Actinomycetes</taxon>
        <taxon>Propionibacteriales</taxon>
        <taxon>Nocardioidaceae</taxon>
        <taxon>Nocardioides</taxon>
    </lineage>
</organism>
<feature type="domain" description="Glycosyltransferase subfamily 4-like N-terminal" evidence="4">
    <location>
        <begin position="7"/>
        <end position="155"/>
    </location>
</feature>
<dbReference type="GO" id="GO:1901137">
    <property type="term" value="P:carbohydrate derivative biosynthetic process"/>
    <property type="evidence" value="ECO:0007669"/>
    <property type="project" value="UniProtKB-ARBA"/>
</dbReference>
<evidence type="ECO:0000256" key="1">
    <source>
        <dbReference type="ARBA" id="ARBA00022676"/>
    </source>
</evidence>
<dbReference type="PANTHER" id="PTHR45947">
    <property type="entry name" value="SULFOQUINOVOSYL TRANSFERASE SQD2"/>
    <property type="match status" value="1"/>
</dbReference>
<keyword evidence="2 5" id="KW-0808">Transferase</keyword>
<dbReference type="Gene3D" id="3.40.50.2000">
    <property type="entry name" value="Glycogen Phosphorylase B"/>
    <property type="match status" value="2"/>
</dbReference>
<evidence type="ECO:0000259" key="4">
    <source>
        <dbReference type="Pfam" id="PF13439"/>
    </source>
</evidence>
<feature type="domain" description="Glycosyl transferase family 1" evidence="3">
    <location>
        <begin position="186"/>
        <end position="308"/>
    </location>
</feature>
<dbReference type="InterPro" id="IPR001296">
    <property type="entry name" value="Glyco_trans_1"/>
</dbReference>
<sequence>MARAYPDATIHTLLYHPEETYPEFRDLRVVTSPLDRVGAIRRNHRAALPLMSWAAEQMHVDADVVLVSSSGWAHGFGTAPHTRKLVYCHNPARWLYQSETYLGHEPGRSAKGLALMTLRRRLVAWDKQMAGRADRYLANSQVVRERIRSVYGIDAPVLPPPHALSPDATREPVPALADWAATGFHLVVSRLLPYKNVDRAIAAFEGFPAERLVVVGDGPERRAIEASLPGNVRLVSHLSDAQMRWCYAHCTALVAPSIEDFGLTPLEGGAFGRPTLALRGGGYLDTVREGVTGLFFDTPTAARIQAAVVDNQGREWDDDAIRQHVDSFSEEQFAKRLDAEVAALAGDG</sequence>
<name>A0A3L8NXI4_9ACTN</name>
<dbReference type="InterPro" id="IPR028098">
    <property type="entry name" value="Glyco_trans_4-like_N"/>
</dbReference>
<proteinExistence type="predicted"/>
<evidence type="ECO:0000256" key="2">
    <source>
        <dbReference type="ARBA" id="ARBA00022679"/>
    </source>
</evidence>
<dbReference type="OrthoDB" id="9801573at2"/>
<dbReference type="Proteomes" id="UP000281708">
    <property type="component" value="Unassembled WGS sequence"/>
</dbReference>
<dbReference type="GO" id="GO:0016757">
    <property type="term" value="F:glycosyltransferase activity"/>
    <property type="evidence" value="ECO:0007669"/>
    <property type="project" value="UniProtKB-KW"/>
</dbReference>
<keyword evidence="1" id="KW-0328">Glycosyltransferase</keyword>
<reference evidence="5 6" key="1">
    <citation type="submission" date="2018-10" db="EMBL/GenBank/DDBJ databases">
        <title>Marmoricola sp. 4Q3S-7 whole genome shotgun sequence.</title>
        <authorList>
            <person name="Li F."/>
        </authorList>
    </citation>
    <scope>NUCLEOTIDE SEQUENCE [LARGE SCALE GENOMIC DNA]</scope>
    <source>
        <strain evidence="5 6">4Q3S-7</strain>
    </source>
</reference>
<dbReference type="InterPro" id="IPR050194">
    <property type="entry name" value="Glycosyltransferase_grp1"/>
</dbReference>
<evidence type="ECO:0000313" key="5">
    <source>
        <dbReference type="EMBL" id="RLV47644.1"/>
    </source>
</evidence>
<dbReference type="Pfam" id="PF00534">
    <property type="entry name" value="Glycos_transf_1"/>
    <property type="match status" value="1"/>
</dbReference>